<comment type="caution">
    <text evidence="1">The sequence shown here is derived from an EMBL/GenBank/DDBJ whole genome shotgun (WGS) entry which is preliminary data.</text>
</comment>
<keyword evidence="2" id="KW-1185">Reference proteome</keyword>
<sequence length="100" mass="10987">MIIITGVVGRYHRNSPTALLKEFITCRVIKAPLGCRCSSDNLFAINAVKSFKCQAFEGLRMLCVKVLKFRSMSAHSMFCVSCLVPTSAMRFMVGCGSGSR</sequence>
<dbReference type="Proteomes" id="UP000822688">
    <property type="component" value="Chromosome 10"/>
</dbReference>
<dbReference type="AlphaFoldDB" id="A0A8T0GLD0"/>
<accession>A0A8T0GLD0</accession>
<protein>
    <submittedName>
        <fullName evidence="1">Uncharacterized protein</fullName>
    </submittedName>
</protein>
<evidence type="ECO:0000313" key="1">
    <source>
        <dbReference type="EMBL" id="KAG0560341.1"/>
    </source>
</evidence>
<evidence type="ECO:0000313" key="2">
    <source>
        <dbReference type="Proteomes" id="UP000822688"/>
    </source>
</evidence>
<reference evidence="1" key="1">
    <citation type="submission" date="2020-06" db="EMBL/GenBank/DDBJ databases">
        <title>WGS assembly of Ceratodon purpureus strain R40.</title>
        <authorList>
            <person name="Carey S.B."/>
            <person name="Jenkins J."/>
            <person name="Shu S."/>
            <person name="Lovell J.T."/>
            <person name="Sreedasyam A."/>
            <person name="Maumus F."/>
            <person name="Tiley G.P."/>
            <person name="Fernandez-Pozo N."/>
            <person name="Barry K."/>
            <person name="Chen C."/>
            <person name="Wang M."/>
            <person name="Lipzen A."/>
            <person name="Daum C."/>
            <person name="Saski C.A."/>
            <person name="Payton A.C."/>
            <person name="Mcbreen J.C."/>
            <person name="Conrad R.E."/>
            <person name="Kollar L.M."/>
            <person name="Olsson S."/>
            <person name="Huttunen S."/>
            <person name="Landis J.B."/>
            <person name="Wickett N.J."/>
            <person name="Johnson M.G."/>
            <person name="Rensing S.A."/>
            <person name="Grimwood J."/>
            <person name="Schmutz J."/>
            <person name="Mcdaniel S.F."/>
        </authorList>
    </citation>
    <scope>NUCLEOTIDE SEQUENCE</scope>
    <source>
        <strain evidence="1">R40</strain>
    </source>
</reference>
<name>A0A8T0GLD0_CERPU</name>
<dbReference type="EMBL" id="CM026431">
    <property type="protein sequence ID" value="KAG0560341.1"/>
    <property type="molecule type" value="Genomic_DNA"/>
</dbReference>
<proteinExistence type="predicted"/>
<gene>
    <name evidence="1" type="ORF">KC19_10G173000</name>
</gene>
<organism evidence="1 2">
    <name type="scientific">Ceratodon purpureus</name>
    <name type="common">Fire moss</name>
    <name type="synonym">Dicranum purpureum</name>
    <dbReference type="NCBI Taxonomy" id="3225"/>
    <lineage>
        <taxon>Eukaryota</taxon>
        <taxon>Viridiplantae</taxon>
        <taxon>Streptophyta</taxon>
        <taxon>Embryophyta</taxon>
        <taxon>Bryophyta</taxon>
        <taxon>Bryophytina</taxon>
        <taxon>Bryopsida</taxon>
        <taxon>Dicranidae</taxon>
        <taxon>Pseudoditrichales</taxon>
        <taxon>Ditrichaceae</taxon>
        <taxon>Ceratodon</taxon>
    </lineage>
</organism>